<evidence type="ECO:0000313" key="6">
    <source>
        <dbReference type="Proteomes" id="UP000001542"/>
    </source>
</evidence>
<keyword evidence="6" id="KW-1185">Reference proteome</keyword>
<feature type="repeat" description="ANK" evidence="3">
    <location>
        <begin position="334"/>
        <end position="366"/>
    </location>
</feature>
<name>A2DUD8_TRIV3</name>
<evidence type="ECO:0000313" key="5">
    <source>
        <dbReference type="EMBL" id="EAY15976.1"/>
    </source>
</evidence>
<evidence type="ECO:0000256" key="2">
    <source>
        <dbReference type="ARBA" id="ARBA00023043"/>
    </source>
</evidence>
<dbReference type="SMART" id="SM00248">
    <property type="entry name" value="ANK"/>
    <property type="match status" value="8"/>
</dbReference>
<dbReference type="PROSITE" id="PS50297">
    <property type="entry name" value="ANK_REP_REGION"/>
    <property type="match status" value="6"/>
</dbReference>
<reference evidence="5" key="2">
    <citation type="journal article" date="2007" name="Science">
        <title>Draft genome sequence of the sexually transmitted pathogen Trichomonas vaginalis.</title>
        <authorList>
            <person name="Carlton J.M."/>
            <person name="Hirt R.P."/>
            <person name="Silva J.C."/>
            <person name="Delcher A.L."/>
            <person name="Schatz M."/>
            <person name="Zhao Q."/>
            <person name="Wortman J.R."/>
            <person name="Bidwell S.L."/>
            <person name="Alsmark U.C.M."/>
            <person name="Besteiro S."/>
            <person name="Sicheritz-Ponten T."/>
            <person name="Noel C.J."/>
            <person name="Dacks J.B."/>
            <person name="Foster P.G."/>
            <person name="Simillion C."/>
            <person name="Van de Peer Y."/>
            <person name="Miranda-Saavedra D."/>
            <person name="Barton G.J."/>
            <person name="Westrop G.D."/>
            <person name="Mueller S."/>
            <person name="Dessi D."/>
            <person name="Fiori P.L."/>
            <person name="Ren Q."/>
            <person name="Paulsen I."/>
            <person name="Zhang H."/>
            <person name="Bastida-Corcuera F.D."/>
            <person name="Simoes-Barbosa A."/>
            <person name="Brown M.T."/>
            <person name="Hayes R.D."/>
            <person name="Mukherjee M."/>
            <person name="Okumura C.Y."/>
            <person name="Schneider R."/>
            <person name="Smith A.J."/>
            <person name="Vanacova S."/>
            <person name="Villalvazo M."/>
            <person name="Haas B.J."/>
            <person name="Pertea M."/>
            <person name="Feldblyum T.V."/>
            <person name="Utterback T.R."/>
            <person name="Shu C.L."/>
            <person name="Osoegawa K."/>
            <person name="de Jong P.J."/>
            <person name="Hrdy I."/>
            <person name="Horvathova L."/>
            <person name="Zubacova Z."/>
            <person name="Dolezal P."/>
            <person name="Malik S.B."/>
            <person name="Logsdon J.M. Jr."/>
            <person name="Henze K."/>
            <person name="Gupta A."/>
            <person name="Wang C.C."/>
            <person name="Dunne R.L."/>
            <person name="Upcroft J.A."/>
            <person name="Upcroft P."/>
            <person name="White O."/>
            <person name="Salzberg S.L."/>
            <person name="Tang P."/>
            <person name="Chiu C.-H."/>
            <person name="Lee Y.-S."/>
            <person name="Embley T.M."/>
            <person name="Coombs G.H."/>
            <person name="Mottram J.C."/>
            <person name="Tachezy J."/>
            <person name="Fraser-Liggett C.M."/>
            <person name="Johnson P.J."/>
        </authorList>
    </citation>
    <scope>NUCLEOTIDE SEQUENCE [LARGE SCALE GENOMIC DNA]</scope>
    <source>
        <strain evidence="5">G3</strain>
    </source>
</reference>
<dbReference type="STRING" id="5722.A2DUD8"/>
<dbReference type="InterPro" id="IPR002110">
    <property type="entry name" value="Ankyrin_rpt"/>
</dbReference>
<dbReference type="PROSITE" id="PS50088">
    <property type="entry name" value="ANK_REPEAT"/>
    <property type="match status" value="6"/>
</dbReference>
<feature type="repeat" description="ANK" evidence="3">
    <location>
        <begin position="268"/>
        <end position="300"/>
    </location>
</feature>
<dbReference type="InterPro" id="IPR020683">
    <property type="entry name" value="DUF3447"/>
</dbReference>
<evidence type="ECO:0000256" key="3">
    <source>
        <dbReference type="PROSITE-ProRule" id="PRU00023"/>
    </source>
</evidence>
<evidence type="ECO:0000256" key="1">
    <source>
        <dbReference type="ARBA" id="ARBA00022737"/>
    </source>
</evidence>
<dbReference type="Proteomes" id="UP000001542">
    <property type="component" value="Unassembled WGS sequence"/>
</dbReference>
<feature type="repeat" description="ANK" evidence="3">
    <location>
        <begin position="367"/>
        <end position="399"/>
    </location>
</feature>
<keyword evidence="1" id="KW-0677">Repeat</keyword>
<evidence type="ECO:0000259" key="4">
    <source>
        <dbReference type="Pfam" id="PF11929"/>
    </source>
</evidence>
<reference evidence="5" key="1">
    <citation type="submission" date="2006-10" db="EMBL/GenBank/DDBJ databases">
        <authorList>
            <person name="Amadeo P."/>
            <person name="Zhao Q."/>
            <person name="Wortman J."/>
            <person name="Fraser-Liggett C."/>
            <person name="Carlton J."/>
        </authorList>
    </citation>
    <scope>NUCLEOTIDE SEQUENCE</scope>
    <source>
        <strain evidence="5">G3</strain>
    </source>
</reference>
<organism evidence="5 6">
    <name type="scientific">Trichomonas vaginalis (strain ATCC PRA-98 / G3)</name>
    <dbReference type="NCBI Taxonomy" id="412133"/>
    <lineage>
        <taxon>Eukaryota</taxon>
        <taxon>Metamonada</taxon>
        <taxon>Parabasalia</taxon>
        <taxon>Trichomonadida</taxon>
        <taxon>Trichomonadidae</taxon>
        <taxon>Trichomonas</taxon>
    </lineage>
</organism>
<dbReference type="SMR" id="A2DUD8"/>
<accession>A2DUD8</accession>
<dbReference type="Pfam" id="PF00023">
    <property type="entry name" value="Ank"/>
    <property type="match status" value="2"/>
</dbReference>
<keyword evidence="2 3" id="KW-0040">ANK repeat</keyword>
<dbReference type="SUPFAM" id="SSF48403">
    <property type="entry name" value="Ankyrin repeat"/>
    <property type="match status" value="2"/>
</dbReference>
<dbReference type="KEGG" id="tva:4773983"/>
<feature type="repeat" description="ANK" evidence="3">
    <location>
        <begin position="301"/>
        <end position="333"/>
    </location>
</feature>
<dbReference type="eggNOG" id="KOG4177">
    <property type="taxonomic scope" value="Eukaryota"/>
</dbReference>
<dbReference type="PRINTS" id="PR01415">
    <property type="entry name" value="ANKYRIN"/>
</dbReference>
<dbReference type="InterPro" id="IPR050745">
    <property type="entry name" value="Multifunctional_regulatory"/>
</dbReference>
<dbReference type="Pfam" id="PF12796">
    <property type="entry name" value="Ank_2"/>
    <property type="match status" value="2"/>
</dbReference>
<dbReference type="Gene3D" id="1.25.40.20">
    <property type="entry name" value="Ankyrin repeat-containing domain"/>
    <property type="match status" value="1"/>
</dbReference>
<dbReference type="Pfam" id="PF11929">
    <property type="entry name" value="DUF3447"/>
    <property type="match status" value="1"/>
</dbReference>
<dbReference type="InParanoid" id="A2DUD8"/>
<dbReference type="VEuPathDB" id="TrichDB:TVAG_262260"/>
<proteinExistence type="predicted"/>
<dbReference type="AlphaFoldDB" id="A2DUD8"/>
<dbReference type="VEuPathDB" id="TrichDB:TVAGG3_0595940"/>
<dbReference type="OrthoDB" id="448455at2759"/>
<gene>
    <name evidence="5" type="ORF">TVAG_262260</name>
</gene>
<protein>
    <submittedName>
        <fullName evidence="5">Ankyrin repeat protein, putative</fullName>
    </submittedName>
</protein>
<dbReference type="InterPro" id="IPR036770">
    <property type="entry name" value="Ankyrin_rpt-contain_sf"/>
</dbReference>
<dbReference type="EMBL" id="DS113248">
    <property type="protein sequence ID" value="EAY15976.1"/>
    <property type="molecule type" value="Genomic_DNA"/>
</dbReference>
<dbReference type="PANTHER" id="PTHR24189">
    <property type="entry name" value="MYOTROPHIN"/>
    <property type="match status" value="1"/>
</dbReference>
<dbReference type="PANTHER" id="PTHR24189:SF50">
    <property type="entry name" value="ANKYRIN REPEAT AND SOCS BOX PROTEIN 2"/>
    <property type="match status" value="1"/>
</dbReference>
<feature type="domain" description="DUF3447" evidence="4">
    <location>
        <begin position="52"/>
        <end position="129"/>
    </location>
</feature>
<feature type="repeat" description="ANK" evidence="3">
    <location>
        <begin position="202"/>
        <end position="234"/>
    </location>
</feature>
<sequence>MYDQIDKFKEYIIENQINDIRIDTPHFIGLSPIEACAYYGSVNIFNFLISNFDKKISDKCTRLSFIGGNIDIINECLKFYTNYSIFLGDIISSHNDEFLDFIFQRDLFDPNYIGYNDIIQSQNLKAVFYIFEKDKNFLIPWCAAFPQTIDILQSRNLDLSITTSNGFSLLHFAAYHNNADLCKYIISSIKEYQNINNITDNNHLTPLHHAAKNNCREAAGVLILNGANINEGDKYRATPLHHAVEKNNIEIIEFLISNGANINAKDRYEKTALCYAIEHNRMKIIKFLLSNGANFNEKDQIGLVALHYAAIRNCRDIAELLISLGADINSKDQYGKLPLHYTARNKNLDAFELLFSYGIDLNAKDYDGKTILHYAAINNNVKLTEFLISHGADLNIKDSFKQTAYDYALMSQSTAVSSLRKLYYKEPSQEKCSSLCYIM</sequence>
<feature type="repeat" description="ANK" evidence="3">
    <location>
        <begin position="235"/>
        <end position="267"/>
    </location>
</feature>
<dbReference type="RefSeq" id="XP_001328199.1">
    <property type="nucleotide sequence ID" value="XM_001328164.1"/>
</dbReference>